<dbReference type="Proteomes" id="UP001201217">
    <property type="component" value="Unassembled WGS sequence"/>
</dbReference>
<evidence type="ECO:0000313" key="3">
    <source>
        <dbReference type="Proteomes" id="UP001201217"/>
    </source>
</evidence>
<name>A0ABS9E6Y5_9HYPH</name>
<dbReference type="EMBL" id="JAKGTI010000002">
    <property type="protein sequence ID" value="MCF4098616.1"/>
    <property type="molecule type" value="Genomic_DNA"/>
</dbReference>
<feature type="chain" id="PRO_5045719902" evidence="1">
    <location>
        <begin position="30"/>
        <end position="154"/>
    </location>
</feature>
<accession>A0ABS9E6Y5</accession>
<reference evidence="2 3" key="1">
    <citation type="submission" date="2022-01" db="EMBL/GenBank/DDBJ databases">
        <title>Maritalea mediterranea sp. nov., isolated from marine plastic residues from the Malva-rosa beach (Valencia, Spain).</title>
        <authorList>
            <person name="Vidal-Verdu A."/>
            <person name="Molina-Menor E."/>
            <person name="Pascual J."/>
            <person name="Pereto J."/>
            <person name="Porcar M."/>
        </authorList>
    </citation>
    <scope>NUCLEOTIDE SEQUENCE [LARGE SCALE GENOMIC DNA]</scope>
    <source>
        <strain evidence="2 3">P4.10X</strain>
    </source>
</reference>
<evidence type="ECO:0000256" key="1">
    <source>
        <dbReference type="SAM" id="SignalP"/>
    </source>
</evidence>
<comment type="caution">
    <text evidence="2">The sequence shown here is derived from an EMBL/GenBank/DDBJ whole genome shotgun (WGS) entry which is preliminary data.</text>
</comment>
<evidence type="ECO:0000313" key="2">
    <source>
        <dbReference type="EMBL" id="MCF4098616.1"/>
    </source>
</evidence>
<keyword evidence="1" id="KW-0732">Signal</keyword>
<gene>
    <name evidence="2" type="ORF">L1I42_08965</name>
</gene>
<keyword evidence="3" id="KW-1185">Reference proteome</keyword>
<feature type="signal peptide" evidence="1">
    <location>
        <begin position="1"/>
        <end position="29"/>
    </location>
</feature>
<organism evidence="2 3">
    <name type="scientific">Maritalea mediterranea</name>
    <dbReference type="NCBI Taxonomy" id="2909667"/>
    <lineage>
        <taxon>Bacteria</taxon>
        <taxon>Pseudomonadati</taxon>
        <taxon>Pseudomonadota</taxon>
        <taxon>Alphaproteobacteria</taxon>
        <taxon>Hyphomicrobiales</taxon>
        <taxon>Devosiaceae</taxon>
        <taxon>Maritalea</taxon>
    </lineage>
</organism>
<dbReference type="RefSeq" id="WP_236114202.1">
    <property type="nucleotide sequence ID" value="NZ_JAKGTI010000002.1"/>
</dbReference>
<proteinExistence type="predicted"/>
<sequence>MTKFNKVSVLCSALLAILLVTTNASTVQAGGSEGPGLIKRLLTSEEVRAERTAIAMEYALENEVFLAELENVVVKYSAMAVGVPPDFSDVYLGIKSQLERDKKAIKSGKDLQYWRESLLGAVELILPDTVGMLGVAKMTTAFSTAFVYGYFWGI</sequence>
<protein>
    <submittedName>
        <fullName evidence="2">Uncharacterized protein</fullName>
    </submittedName>
</protein>